<sequence>MTDRKCAGCGTIKNRDEMIKITREHAHNNIVINGDSKIFGRSVYLCYNKSCIEAAFKKNKLQKALKTSLPQELKGKLINEF</sequence>
<protein>
    <submittedName>
        <fullName evidence="2">YlxR family protein</fullName>
    </submittedName>
</protein>
<reference evidence="2" key="1">
    <citation type="submission" date="2020-10" db="EMBL/GenBank/DDBJ databases">
        <authorList>
            <person name="Gilroy R."/>
        </authorList>
    </citation>
    <scope>NUCLEOTIDE SEQUENCE</scope>
    <source>
        <strain evidence="2">6276</strain>
    </source>
</reference>
<dbReference type="Pfam" id="PF04296">
    <property type="entry name" value="YlxR"/>
    <property type="match status" value="1"/>
</dbReference>
<gene>
    <name evidence="2" type="ORF">IAC10_03080</name>
</gene>
<dbReference type="Gene3D" id="3.30.1230.10">
    <property type="entry name" value="YlxR-like"/>
    <property type="match status" value="1"/>
</dbReference>
<reference evidence="2" key="2">
    <citation type="journal article" date="2021" name="PeerJ">
        <title>Extensive microbial diversity within the chicken gut microbiome revealed by metagenomics and culture.</title>
        <authorList>
            <person name="Gilroy R."/>
            <person name="Ravi A."/>
            <person name="Getino M."/>
            <person name="Pursley I."/>
            <person name="Horton D.L."/>
            <person name="Alikhan N.F."/>
            <person name="Baker D."/>
            <person name="Gharbi K."/>
            <person name="Hall N."/>
            <person name="Watson M."/>
            <person name="Adriaenssens E.M."/>
            <person name="Foster-Nyarko E."/>
            <person name="Jarju S."/>
            <person name="Secka A."/>
            <person name="Antonio M."/>
            <person name="Oren A."/>
            <person name="Chaudhuri R.R."/>
            <person name="La Ragione R."/>
            <person name="Hildebrand F."/>
            <person name="Pallen M.J."/>
        </authorList>
    </citation>
    <scope>NUCLEOTIDE SEQUENCE</scope>
    <source>
        <strain evidence="2">6276</strain>
    </source>
</reference>
<comment type="caution">
    <text evidence="2">The sequence shown here is derived from an EMBL/GenBank/DDBJ whole genome shotgun (WGS) entry which is preliminary data.</text>
</comment>
<dbReference type="EMBL" id="DVIU01000063">
    <property type="protein sequence ID" value="HIS35599.1"/>
    <property type="molecule type" value="Genomic_DNA"/>
</dbReference>
<dbReference type="InterPro" id="IPR035931">
    <property type="entry name" value="YlxR-like_sf"/>
</dbReference>
<dbReference type="SUPFAM" id="SSF64376">
    <property type="entry name" value="YlxR-like"/>
    <property type="match status" value="1"/>
</dbReference>
<dbReference type="Proteomes" id="UP000823928">
    <property type="component" value="Unassembled WGS sequence"/>
</dbReference>
<dbReference type="PANTHER" id="PTHR34215">
    <property type="entry name" value="BLL0784 PROTEIN"/>
    <property type="match status" value="1"/>
</dbReference>
<evidence type="ECO:0000313" key="3">
    <source>
        <dbReference type="Proteomes" id="UP000823928"/>
    </source>
</evidence>
<feature type="domain" description="YlxR" evidence="1">
    <location>
        <begin position="4"/>
        <end position="77"/>
    </location>
</feature>
<name>A0A9D1JMJ9_9BACT</name>
<dbReference type="AlphaFoldDB" id="A0A9D1JMJ9"/>
<accession>A0A9D1JMJ9</accession>
<proteinExistence type="predicted"/>
<organism evidence="2 3">
    <name type="scientific">Candidatus Scatousia excrementigallinarum</name>
    <dbReference type="NCBI Taxonomy" id="2840935"/>
    <lineage>
        <taxon>Bacteria</taxon>
        <taxon>Candidatus Scatousia</taxon>
    </lineage>
</organism>
<dbReference type="PANTHER" id="PTHR34215:SF1">
    <property type="entry name" value="YLXR DOMAIN-CONTAINING PROTEIN"/>
    <property type="match status" value="1"/>
</dbReference>
<evidence type="ECO:0000259" key="1">
    <source>
        <dbReference type="Pfam" id="PF04296"/>
    </source>
</evidence>
<evidence type="ECO:0000313" key="2">
    <source>
        <dbReference type="EMBL" id="HIS35599.1"/>
    </source>
</evidence>
<dbReference type="InterPro" id="IPR007393">
    <property type="entry name" value="YlxR_dom"/>
</dbReference>
<dbReference type="InterPro" id="IPR037465">
    <property type="entry name" value="YlxR"/>
</dbReference>